<feature type="region of interest" description="Disordered" evidence="18">
    <location>
        <begin position="143"/>
        <end position="163"/>
    </location>
</feature>
<dbReference type="EC" id="3.1.1.32" evidence="17"/>
<evidence type="ECO:0000256" key="11">
    <source>
        <dbReference type="ARBA" id="ARBA00022963"/>
    </source>
</evidence>
<dbReference type="AlphaFoldDB" id="A0A562ZNI4"/>
<evidence type="ECO:0000256" key="13">
    <source>
        <dbReference type="ARBA" id="ARBA00023136"/>
    </source>
</evidence>
<evidence type="ECO:0000256" key="3">
    <source>
        <dbReference type="ARBA" id="ARBA00010525"/>
    </source>
</evidence>
<keyword evidence="5" id="KW-1134">Transmembrane beta strand</keyword>
<comment type="catalytic activity">
    <reaction evidence="1 17">
        <text>a 1,2-diacyl-sn-glycero-3-phosphocholine + H2O = a 2-acyl-sn-glycero-3-phosphocholine + a fatty acid + H(+)</text>
        <dbReference type="Rhea" id="RHEA:18689"/>
        <dbReference type="ChEBI" id="CHEBI:15377"/>
        <dbReference type="ChEBI" id="CHEBI:15378"/>
        <dbReference type="ChEBI" id="CHEBI:28868"/>
        <dbReference type="ChEBI" id="CHEBI:57643"/>
        <dbReference type="ChEBI" id="CHEBI:57875"/>
        <dbReference type="EC" id="3.1.1.32"/>
    </reaction>
</comment>
<dbReference type="EMBL" id="VOBQ01000014">
    <property type="protein sequence ID" value="TWO69878.1"/>
    <property type="molecule type" value="Genomic_DNA"/>
</dbReference>
<dbReference type="GO" id="GO:0016042">
    <property type="term" value="P:lipid catabolic process"/>
    <property type="evidence" value="ECO:0007669"/>
    <property type="project" value="UniProtKB-KW"/>
</dbReference>
<dbReference type="SUPFAM" id="SSF56931">
    <property type="entry name" value="Outer membrane phospholipase A (OMPLA)"/>
    <property type="match status" value="1"/>
</dbReference>
<evidence type="ECO:0000256" key="15">
    <source>
        <dbReference type="PIRSR" id="PIRSR603187-1"/>
    </source>
</evidence>
<comment type="function">
    <text evidence="17">Hydrolysis of phosphatidylcholine with phospholipase A2 (EC 3.1.1.4) and phospholipase A1 (EC 3.1.1.32) activities.</text>
</comment>
<dbReference type="EC" id="3.1.1.4" evidence="17"/>
<keyword evidence="13" id="KW-0472">Membrane</keyword>
<evidence type="ECO:0000256" key="2">
    <source>
        <dbReference type="ARBA" id="ARBA00001604"/>
    </source>
</evidence>
<dbReference type="PROSITE" id="PS51257">
    <property type="entry name" value="PROKAR_LIPOPROTEIN"/>
    <property type="match status" value="1"/>
</dbReference>
<evidence type="ECO:0000256" key="1">
    <source>
        <dbReference type="ARBA" id="ARBA00000111"/>
    </source>
</evidence>
<evidence type="ECO:0000256" key="16">
    <source>
        <dbReference type="PIRSR" id="PIRSR603187-2"/>
    </source>
</evidence>
<dbReference type="OrthoDB" id="188433at2"/>
<evidence type="ECO:0000256" key="8">
    <source>
        <dbReference type="ARBA" id="ARBA00022729"/>
    </source>
</evidence>
<comment type="catalytic activity">
    <reaction evidence="2 17">
        <text>a 1,2-diacyl-sn-glycero-3-phosphocholine + H2O = a 1-acyl-sn-glycero-3-phosphocholine + a fatty acid + H(+)</text>
        <dbReference type="Rhea" id="RHEA:15801"/>
        <dbReference type="ChEBI" id="CHEBI:15377"/>
        <dbReference type="ChEBI" id="CHEBI:15378"/>
        <dbReference type="ChEBI" id="CHEBI:28868"/>
        <dbReference type="ChEBI" id="CHEBI:57643"/>
        <dbReference type="ChEBI" id="CHEBI:58168"/>
        <dbReference type="EC" id="3.1.1.4"/>
    </reaction>
</comment>
<dbReference type="PANTHER" id="PTHR40457">
    <property type="entry name" value="PHOSPHOLIPASE A1"/>
    <property type="match status" value="1"/>
</dbReference>
<sequence length="382" mass="42040">MLTVRSWRLAPLLLLLPIAATAQAPASWQACADISAPADRLVCFDRWAESQRAPGTAATATPPASALAQPPAVPASAPATGLTRGDVAKARRVARLTTLDGCHDEALTPLSRFWELEPKADCGPFGIRGYRPITLAAVTADTVNRQPTSGNPENSAPEAQDYRTTEARLQLSVRTKIASTLLPFVANGSDSLWLGYTQQSYWQLFSPSLSRPFRSTDHEPEIMYVMPLQDAKKGEWRLRYAGLGLVHQSNGQSLPYSRSWNRGYLMAGAEKGPFQVDARIWRRLPEGGTDDNPGISDFIGRAELRGQWQVNPNHLLAATVRHSLDKPGHGSLRLEWFRSLGEDTPAGGLQLHTQLFTGWGDSLLDYNRRRTVFTVGFSLVEW</sequence>
<gene>
    <name evidence="19" type="ORF">FN976_18505</name>
</gene>
<dbReference type="PANTHER" id="PTHR40457:SF1">
    <property type="entry name" value="PHOSPHOLIPASE A1"/>
    <property type="match status" value="1"/>
</dbReference>
<feature type="compositionally biased region" description="Polar residues" evidence="18">
    <location>
        <begin position="143"/>
        <end position="154"/>
    </location>
</feature>
<keyword evidence="9 17" id="KW-0378">Hydrolase</keyword>
<feature type="binding site" description="in dimeric form" evidence="16">
    <location>
        <position position="210"/>
    </location>
    <ligand>
        <name>Ca(2+)</name>
        <dbReference type="ChEBI" id="CHEBI:29108"/>
        <label>1</label>
    </ligand>
</feature>
<comment type="subunit">
    <text evidence="4 17">Homodimer; dimerization is reversible, and the dimeric form is the active one.</text>
</comment>
<evidence type="ECO:0000256" key="5">
    <source>
        <dbReference type="ARBA" id="ARBA00022452"/>
    </source>
</evidence>
<evidence type="ECO:0000256" key="6">
    <source>
        <dbReference type="ARBA" id="ARBA00022692"/>
    </source>
</evidence>
<evidence type="ECO:0000256" key="17">
    <source>
        <dbReference type="RuleBase" id="RU366027"/>
    </source>
</evidence>
<comment type="subcellular location">
    <subcellularLocation>
        <location evidence="17">Cell outer membrane</location>
        <topology evidence="17">Multi-pass membrane protein</topology>
    </subcellularLocation>
    <text evidence="17">One of the very few enzymes located there.</text>
</comment>
<dbReference type="GO" id="GO:0004623">
    <property type="term" value="F:phospholipase A2 activity"/>
    <property type="evidence" value="ECO:0007669"/>
    <property type="project" value="UniProtKB-EC"/>
</dbReference>
<evidence type="ECO:0000256" key="4">
    <source>
        <dbReference type="ARBA" id="ARBA00011702"/>
    </source>
</evidence>
<proteinExistence type="inferred from homology"/>
<name>A0A562ZNI4_9BURK</name>
<keyword evidence="6" id="KW-0812">Transmembrane</keyword>
<feature type="binding site" description="in dimeric form" evidence="16">
    <location>
        <position position="257"/>
    </location>
    <ligand>
        <name>Ca(2+)</name>
        <dbReference type="ChEBI" id="CHEBI:29108"/>
        <label>1</label>
    </ligand>
</feature>
<organism evidence="19 20">
    <name type="scientific">Caenimonas sedimenti</name>
    <dbReference type="NCBI Taxonomy" id="2596921"/>
    <lineage>
        <taxon>Bacteria</taxon>
        <taxon>Pseudomonadati</taxon>
        <taxon>Pseudomonadota</taxon>
        <taxon>Betaproteobacteria</taxon>
        <taxon>Burkholderiales</taxon>
        <taxon>Comamonadaceae</taxon>
        <taxon>Caenimonas</taxon>
    </lineage>
</organism>
<evidence type="ECO:0000256" key="12">
    <source>
        <dbReference type="ARBA" id="ARBA00023098"/>
    </source>
</evidence>
<feature type="active site" description="Proton acceptor" evidence="15">
    <location>
        <position position="247"/>
    </location>
</feature>
<evidence type="ECO:0000256" key="7">
    <source>
        <dbReference type="ARBA" id="ARBA00022723"/>
    </source>
</evidence>
<dbReference type="CDD" id="cd00541">
    <property type="entry name" value="OMPLA"/>
    <property type="match status" value="1"/>
</dbReference>
<keyword evidence="12 17" id="KW-0443">Lipid metabolism</keyword>
<dbReference type="Proteomes" id="UP000318199">
    <property type="component" value="Unassembled WGS sequence"/>
</dbReference>
<keyword evidence="20" id="KW-1185">Reference proteome</keyword>
<feature type="chain" id="PRO_5022248520" description="Phospholipase A1" evidence="17">
    <location>
        <begin position="25"/>
        <end position="382"/>
    </location>
</feature>
<evidence type="ECO:0000256" key="10">
    <source>
        <dbReference type="ARBA" id="ARBA00022837"/>
    </source>
</evidence>
<comment type="cofactor">
    <cofactor evidence="17">
        <name>Ca(2+)</name>
        <dbReference type="ChEBI" id="CHEBI:29108"/>
    </cofactor>
    <text evidence="17">Binds 1 Ca(2+) ion per monomer. In the dimeric form the Ca(2+) is bound by different amino acids with binding of each Ca(2+) shared with ligands coming from each monomer. The Ca(2+) ion may have a role in catalysis.</text>
</comment>
<feature type="signal peptide" evidence="17">
    <location>
        <begin position="1"/>
        <end position="24"/>
    </location>
</feature>
<feature type="region of interest" description="Disordered" evidence="18">
    <location>
        <begin position="54"/>
        <end position="80"/>
    </location>
</feature>
<dbReference type="Gene3D" id="2.40.230.10">
    <property type="entry name" value="Phospholipase A1"/>
    <property type="match status" value="1"/>
</dbReference>
<protein>
    <recommendedName>
        <fullName evidence="17">Phospholipase A1</fullName>
        <ecNumber evidence="17">3.1.1.32</ecNumber>
        <ecNumber evidence="17">3.1.1.4</ecNumber>
    </recommendedName>
    <alternativeName>
        <fullName evidence="17">Phosphatidylcholine 1-acylhydrolase</fullName>
    </alternativeName>
</protein>
<comment type="similarity">
    <text evidence="3 17">Belongs to the phospholipase A1 family.</text>
</comment>
<dbReference type="InterPro" id="IPR003187">
    <property type="entry name" value="PLipase_A1"/>
</dbReference>
<keyword evidence="10 16" id="KW-0106">Calcium</keyword>
<reference evidence="19 20" key="1">
    <citation type="submission" date="2019-07" db="EMBL/GenBank/DDBJ databases">
        <title>Caenimonas sedimenti sp. nov., isolated from activated sludge.</title>
        <authorList>
            <person name="Xu J."/>
        </authorList>
    </citation>
    <scope>NUCLEOTIDE SEQUENCE [LARGE SCALE GENOMIC DNA]</scope>
    <source>
        <strain evidence="19 20">HX-9-20</strain>
    </source>
</reference>
<evidence type="ECO:0000256" key="18">
    <source>
        <dbReference type="SAM" id="MobiDB-lite"/>
    </source>
</evidence>
<keyword evidence="11 17" id="KW-0442">Lipid degradation</keyword>
<dbReference type="InterPro" id="IPR036541">
    <property type="entry name" value="PLipase_A1_sf"/>
</dbReference>
<feature type="binding site" description="in dimeric form" evidence="16">
    <location>
        <position position="291"/>
    </location>
    <ligand>
        <name>Ca(2+)</name>
        <dbReference type="ChEBI" id="CHEBI:29108"/>
        <label>1</label>
    </ligand>
</feature>
<dbReference type="PRINTS" id="PR01486">
    <property type="entry name" value="PHPHLIPASEA1"/>
</dbReference>
<keyword evidence="7 16" id="KW-0479">Metal-binding</keyword>
<keyword evidence="14 17" id="KW-0998">Cell outer membrane</keyword>
<evidence type="ECO:0000313" key="20">
    <source>
        <dbReference type="Proteomes" id="UP000318199"/>
    </source>
</evidence>
<dbReference type="Pfam" id="PF02253">
    <property type="entry name" value="PLA1"/>
    <property type="match status" value="1"/>
</dbReference>
<keyword evidence="8 17" id="KW-0732">Signal</keyword>
<dbReference type="RefSeq" id="WP_145894522.1">
    <property type="nucleotide sequence ID" value="NZ_VOBQ01000014.1"/>
</dbReference>
<evidence type="ECO:0000256" key="14">
    <source>
        <dbReference type="ARBA" id="ARBA00023237"/>
    </source>
</evidence>
<dbReference type="GO" id="GO:0046872">
    <property type="term" value="F:metal ion binding"/>
    <property type="evidence" value="ECO:0007669"/>
    <property type="project" value="UniProtKB-KW"/>
</dbReference>
<comment type="caution">
    <text evidence="19">The sequence shown here is derived from an EMBL/GenBank/DDBJ whole genome shotgun (WGS) entry which is preliminary data.</text>
</comment>
<dbReference type="GO" id="GO:0009279">
    <property type="term" value="C:cell outer membrane"/>
    <property type="evidence" value="ECO:0007669"/>
    <property type="project" value="UniProtKB-SubCell"/>
</dbReference>
<accession>A0A562ZNI4</accession>
<evidence type="ECO:0000313" key="19">
    <source>
        <dbReference type="EMBL" id="TWO69878.1"/>
    </source>
</evidence>
<feature type="active site" description="Nucleophile" evidence="15">
    <location>
        <position position="249"/>
    </location>
</feature>
<evidence type="ECO:0000256" key="9">
    <source>
        <dbReference type="ARBA" id="ARBA00022801"/>
    </source>
</evidence>
<dbReference type="GO" id="GO:0008970">
    <property type="term" value="F:phospholipase A1 activity"/>
    <property type="evidence" value="ECO:0007669"/>
    <property type="project" value="UniProtKB-EC"/>
</dbReference>